<organism evidence="14 15">
    <name type="scientific">Ketogulonicigenium vulgare (strain WSH-001)</name>
    <dbReference type="NCBI Taxonomy" id="759362"/>
    <lineage>
        <taxon>Bacteria</taxon>
        <taxon>Pseudomonadati</taxon>
        <taxon>Pseudomonadota</taxon>
        <taxon>Alphaproteobacteria</taxon>
        <taxon>Rhodobacterales</taxon>
        <taxon>Roseobacteraceae</taxon>
        <taxon>Ketogulonicigenium</taxon>
    </lineage>
</organism>
<evidence type="ECO:0000256" key="1">
    <source>
        <dbReference type="ARBA" id="ARBA00002151"/>
    </source>
</evidence>
<proteinExistence type="inferred from homology"/>
<comment type="pathway">
    <text evidence="2">Cofactor biosynthesis; riboflavin biosynthesis; 5-amino-6-(D-ribitylamino)uracil from GTP: step 2/4.</text>
</comment>
<dbReference type="PROSITE" id="PS00903">
    <property type="entry name" value="CYT_DCMP_DEAMINASES_1"/>
    <property type="match status" value="1"/>
</dbReference>
<dbReference type="eggNOG" id="COG1985">
    <property type="taxonomic scope" value="Bacteria"/>
</dbReference>
<dbReference type="InterPro" id="IPR024072">
    <property type="entry name" value="DHFR-like_dom_sf"/>
</dbReference>
<dbReference type="InterPro" id="IPR016193">
    <property type="entry name" value="Cytidine_deaminase-like"/>
</dbReference>
<dbReference type="Gene3D" id="3.40.430.10">
    <property type="entry name" value="Dihydrofolate Reductase, subunit A"/>
    <property type="match status" value="1"/>
</dbReference>
<dbReference type="GO" id="GO:0008270">
    <property type="term" value="F:zinc ion binding"/>
    <property type="evidence" value="ECO:0007669"/>
    <property type="project" value="InterPro"/>
</dbReference>
<accession>F9Y8Y1</accession>
<comment type="function">
    <text evidence="1">Converts 2,5-diamino-6-(ribosylamino)-4(3h)-pyrimidinone 5'-phosphate into 5-amino-6-(ribosylamino)-2,4(1h,3h)-pyrimidinedione 5'-phosphate.</text>
</comment>
<evidence type="ECO:0000256" key="9">
    <source>
        <dbReference type="ARBA" id="ARBA00022619"/>
    </source>
</evidence>
<dbReference type="EC" id="1.1.1.193" evidence="7"/>
<sequence length="324" mass="34254">MTQTQDVHAIAAAAQRAVLAARAYQGATAPNPPVGCAILDSKGAVLAVAAHQKAGSAHAEALAIAACRAAGTYDQIDTFVVTLEPCNHHGRTAPCTDAILQTPARRVFIGARDPNPRVAGGGTARLRAAGLAVYDWQALGMAGTCTGIGADALIAPFRKRVLTGRPWITVKQVVDAGGSMIPPAGRKTFARQSSLELAHAMRRRAEVIVTGAGTVLADWPLFTVRHLADFPDHRRALVVLDRRGRVPTRYLTDAQTRGFDARIATDLAEALHDPRATEVLVEAGPILTDAVLQSALWDQHVLIRVGADADTITTTYREASHVAA</sequence>
<dbReference type="RefSeq" id="WP_013383458.1">
    <property type="nucleotide sequence ID" value="NC_017384.1"/>
</dbReference>
<comment type="similarity">
    <text evidence="5">In the C-terminal section; belongs to the HTP reductase family.</text>
</comment>
<dbReference type="SUPFAM" id="SSF53927">
    <property type="entry name" value="Cytidine deaminase-like"/>
    <property type="match status" value="1"/>
</dbReference>
<evidence type="ECO:0000256" key="3">
    <source>
        <dbReference type="ARBA" id="ARBA00004910"/>
    </source>
</evidence>
<dbReference type="SUPFAM" id="SSF53597">
    <property type="entry name" value="Dihydrofolate reductase-like"/>
    <property type="match status" value="1"/>
</dbReference>
<evidence type="ECO:0000256" key="11">
    <source>
        <dbReference type="ARBA" id="ARBA00022833"/>
    </source>
</evidence>
<dbReference type="OrthoDB" id="9800865at2"/>
<dbReference type="NCBIfam" id="TIGR00326">
    <property type="entry name" value="eubact_ribD"/>
    <property type="match status" value="1"/>
</dbReference>
<dbReference type="HOGENOM" id="CLU_036590_1_0_5"/>
<evidence type="ECO:0000256" key="10">
    <source>
        <dbReference type="ARBA" id="ARBA00022723"/>
    </source>
</evidence>
<keyword evidence="14" id="KW-0378">Hydrolase</keyword>
<name>F9Y8Y1_KETVW</name>
<dbReference type="PROSITE" id="PS51747">
    <property type="entry name" value="CYT_DCMP_DEAMINASES_2"/>
    <property type="match status" value="1"/>
</dbReference>
<dbReference type="GO" id="GO:0008835">
    <property type="term" value="F:diaminohydroxyphosphoribosylaminopyrimidine deaminase activity"/>
    <property type="evidence" value="ECO:0007669"/>
    <property type="project" value="UniProtKB-EC"/>
</dbReference>
<dbReference type="CDD" id="cd01284">
    <property type="entry name" value="Riboflavin_deaminase-reductase"/>
    <property type="match status" value="1"/>
</dbReference>
<evidence type="ECO:0000256" key="12">
    <source>
        <dbReference type="ARBA" id="ARBA00023268"/>
    </source>
</evidence>
<reference evidence="14 15" key="1">
    <citation type="journal article" date="2011" name="J. Bacteriol.">
        <title>Complete genome sequence of the industrial strain Ketogulonicigenium vulgare WSH-001.</title>
        <authorList>
            <person name="Liu L."/>
            <person name="Li Y."/>
            <person name="Zhang J."/>
            <person name="Zhou Z."/>
            <person name="Liu J."/>
            <person name="Li X."/>
            <person name="Zhou J."/>
            <person name="Du G."/>
            <person name="Wang L."/>
            <person name="Chen J."/>
        </authorList>
    </citation>
    <scope>NUCLEOTIDE SEQUENCE [LARGE SCALE GENOMIC DNA]</scope>
    <source>
        <strain evidence="14 15">WSH-001</strain>
    </source>
</reference>
<dbReference type="Pfam" id="PF01872">
    <property type="entry name" value="RibD_C"/>
    <property type="match status" value="1"/>
</dbReference>
<dbReference type="GO" id="GO:0009231">
    <property type="term" value="P:riboflavin biosynthetic process"/>
    <property type="evidence" value="ECO:0007669"/>
    <property type="project" value="UniProtKB-UniPathway"/>
</dbReference>
<evidence type="ECO:0000313" key="15">
    <source>
        <dbReference type="Proteomes" id="UP000000692"/>
    </source>
</evidence>
<dbReference type="GO" id="GO:0008703">
    <property type="term" value="F:5-amino-6-(5-phosphoribosylamino)uracil reductase activity"/>
    <property type="evidence" value="ECO:0007669"/>
    <property type="project" value="UniProtKB-EC"/>
</dbReference>
<keyword evidence="10" id="KW-0479">Metal-binding</keyword>
<keyword evidence="9" id="KW-0686">Riboflavin biosynthesis</keyword>
<dbReference type="InterPro" id="IPR004794">
    <property type="entry name" value="Eubact_RibD"/>
</dbReference>
<dbReference type="Pfam" id="PF00383">
    <property type="entry name" value="dCMP_cyt_deam_1"/>
    <property type="match status" value="1"/>
</dbReference>
<evidence type="ECO:0000259" key="13">
    <source>
        <dbReference type="PROSITE" id="PS51747"/>
    </source>
</evidence>
<evidence type="ECO:0000256" key="2">
    <source>
        <dbReference type="ARBA" id="ARBA00004882"/>
    </source>
</evidence>
<dbReference type="AlphaFoldDB" id="F9Y8Y1"/>
<dbReference type="EMBL" id="CP002018">
    <property type="protein sequence ID" value="AEM40037.1"/>
    <property type="molecule type" value="Genomic_DNA"/>
</dbReference>
<dbReference type="eggNOG" id="COG0117">
    <property type="taxonomic scope" value="Bacteria"/>
</dbReference>
<dbReference type="Gene3D" id="3.40.140.10">
    <property type="entry name" value="Cytidine Deaminase, domain 2"/>
    <property type="match status" value="1"/>
</dbReference>
<dbReference type="InterPro" id="IPR016192">
    <property type="entry name" value="APOBEC/CMP_deaminase_Zn-bd"/>
</dbReference>
<evidence type="ECO:0000256" key="8">
    <source>
        <dbReference type="ARBA" id="ARBA00019930"/>
    </source>
</evidence>
<dbReference type="PATRIC" id="fig|759362.5.peg.211"/>
<gene>
    <name evidence="14" type="primary">ribD</name>
    <name evidence="14" type="ordered locus">KVU_0198</name>
</gene>
<keyword evidence="15" id="KW-1185">Reference proteome</keyword>
<dbReference type="EC" id="3.5.4.26" evidence="6"/>
<dbReference type="Proteomes" id="UP000000692">
    <property type="component" value="Chromosome"/>
</dbReference>
<protein>
    <recommendedName>
        <fullName evidence="8">Riboflavin biosynthesis protein RibD</fullName>
        <ecNumber evidence="7">1.1.1.193</ecNumber>
        <ecNumber evidence="6">3.5.4.26</ecNumber>
    </recommendedName>
</protein>
<evidence type="ECO:0000313" key="14">
    <source>
        <dbReference type="EMBL" id="AEM40037.1"/>
    </source>
</evidence>
<comment type="similarity">
    <text evidence="4">In the N-terminal section; belongs to the cytidine and deoxycytidylate deaminase family.</text>
</comment>
<evidence type="ECO:0000256" key="5">
    <source>
        <dbReference type="ARBA" id="ARBA00007417"/>
    </source>
</evidence>
<dbReference type="UniPathway" id="UPA00275">
    <property type="reaction ID" value="UER00401"/>
</dbReference>
<dbReference type="InterPro" id="IPR002734">
    <property type="entry name" value="RibDG_C"/>
</dbReference>
<keyword evidence="11" id="KW-0862">Zinc</keyword>
<keyword evidence="12" id="KW-0511">Multifunctional enzyme</keyword>
<evidence type="ECO:0000256" key="4">
    <source>
        <dbReference type="ARBA" id="ARBA00005259"/>
    </source>
</evidence>
<dbReference type="InterPro" id="IPR002125">
    <property type="entry name" value="CMP_dCMP_dom"/>
</dbReference>
<keyword evidence="14" id="KW-0560">Oxidoreductase</keyword>
<feature type="domain" description="CMP/dCMP-type deaminase" evidence="13">
    <location>
        <begin position="4"/>
        <end position="134"/>
    </location>
</feature>
<evidence type="ECO:0000256" key="7">
    <source>
        <dbReference type="ARBA" id="ARBA00013173"/>
    </source>
</evidence>
<dbReference type="KEGG" id="kvl:KVU_0198"/>
<comment type="pathway">
    <text evidence="3">Cofactor biosynthesis; riboflavin biosynthesis; 5-amino-6-(D-ribitylamino)uracil from GTP: step 3/4.</text>
</comment>
<evidence type="ECO:0000256" key="6">
    <source>
        <dbReference type="ARBA" id="ARBA00012766"/>
    </source>
</evidence>